<dbReference type="RefSeq" id="WP_252165870.1">
    <property type="nucleotide sequence ID" value="NZ_CP084930.1"/>
</dbReference>
<dbReference type="Proteomes" id="UP001056937">
    <property type="component" value="Chromosome 1"/>
</dbReference>
<accession>A0ABY4X5A4</accession>
<dbReference type="Pfam" id="PF09912">
    <property type="entry name" value="DUF2141"/>
    <property type="match status" value="1"/>
</dbReference>
<reference evidence="1" key="1">
    <citation type="journal article" date="2022" name="Toxins">
        <title>Genomic Analysis of Sphingopyxis sp. USTB-05 for Biodegrading Cyanobacterial Hepatotoxins.</title>
        <authorList>
            <person name="Liu C."/>
            <person name="Xu Q."/>
            <person name="Zhao Z."/>
            <person name="Zhang H."/>
            <person name="Liu X."/>
            <person name="Yin C."/>
            <person name="Liu Y."/>
            <person name="Yan H."/>
        </authorList>
    </citation>
    <scope>NUCLEOTIDE SEQUENCE</scope>
    <source>
        <strain evidence="1">NBD5</strain>
    </source>
</reference>
<dbReference type="InterPro" id="IPR018673">
    <property type="entry name" value="DUF2141"/>
</dbReference>
<sequence length="164" mass="17130">MIPALLLAAAAAMPLGVAEGRCRADEPGPALLITVEGLKDRRGALRAELYPARDGDFLADDSVLLRQGKSFRRAVEPVPASGTVRICLRAPAPGTYALAVIHDRQDGGAFSLLHDGIGFAGNPRLGMAKPKAAEAAITVGEGLTPTAVVMNYRRGLFSFGPIGR</sequence>
<protein>
    <submittedName>
        <fullName evidence="1">DUF2141 domain-containing protein</fullName>
    </submittedName>
</protein>
<proteinExistence type="predicted"/>
<keyword evidence="2" id="KW-1185">Reference proteome</keyword>
<gene>
    <name evidence="1" type="ORF">LHA26_12185</name>
</gene>
<name>A0ABY4X5A4_9SPHN</name>
<dbReference type="EMBL" id="CP084930">
    <property type="protein sequence ID" value="USI72061.1"/>
    <property type="molecule type" value="Genomic_DNA"/>
</dbReference>
<organism evidence="1 2">
    <name type="scientific">Sphingomonas morindae</name>
    <dbReference type="NCBI Taxonomy" id="1541170"/>
    <lineage>
        <taxon>Bacteria</taxon>
        <taxon>Pseudomonadati</taxon>
        <taxon>Pseudomonadota</taxon>
        <taxon>Alphaproteobacteria</taxon>
        <taxon>Sphingomonadales</taxon>
        <taxon>Sphingomonadaceae</taxon>
        <taxon>Sphingomonas</taxon>
    </lineage>
</organism>
<evidence type="ECO:0000313" key="2">
    <source>
        <dbReference type="Proteomes" id="UP001056937"/>
    </source>
</evidence>
<evidence type="ECO:0000313" key="1">
    <source>
        <dbReference type="EMBL" id="USI72061.1"/>
    </source>
</evidence>